<proteinExistence type="predicted"/>
<accession>I4Z3B1</accession>
<gene>
    <name evidence="1" type="ORF">MicloDRAFT_00006060</name>
</gene>
<sequence length="59" mass="6160" precursor="true">MALMRTVRPHHLISGWAQALTIIPHASGTGSGVSATILFRGIVPARGDNAVALPSDITR</sequence>
<evidence type="ECO:0000313" key="1">
    <source>
        <dbReference type="EMBL" id="EIM30703.1"/>
    </source>
</evidence>
<dbReference type="PATRIC" id="fig|864069.3.peg.673"/>
<dbReference type="AlphaFoldDB" id="I4Z3B1"/>
<protein>
    <submittedName>
        <fullName evidence="1">Uncharacterized protein</fullName>
    </submittedName>
</protein>
<dbReference type="HOGENOM" id="CLU_2955423_0_0_5"/>
<dbReference type="EMBL" id="JH660636">
    <property type="protein sequence ID" value="EIM30703.1"/>
    <property type="molecule type" value="Genomic_DNA"/>
</dbReference>
<dbReference type="Proteomes" id="UP000003947">
    <property type="component" value="Unassembled WGS sequence"/>
</dbReference>
<evidence type="ECO:0000313" key="2">
    <source>
        <dbReference type="Proteomes" id="UP000003947"/>
    </source>
</evidence>
<organism evidence="1 2">
    <name type="scientific">Microvirga lotononidis</name>
    <dbReference type="NCBI Taxonomy" id="864069"/>
    <lineage>
        <taxon>Bacteria</taxon>
        <taxon>Pseudomonadati</taxon>
        <taxon>Pseudomonadota</taxon>
        <taxon>Alphaproteobacteria</taxon>
        <taxon>Hyphomicrobiales</taxon>
        <taxon>Methylobacteriaceae</taxon>
        <taxon>Microvirga</taxon>
    </lineage>
</organism>
<reference evidence="1 2" key="1">
    <citation type="submission" date="2012-02" db="EMBL/GenBank/DDBJ databases">
        <title>Improved High-Quality Draft sequence of Microvirga sp. WSM3557.</title>
        <authorList>
            <consortium name="US DOE Joint Genome Institute"/>
            <person name="Lucas S."/>
            <person name="Han J."/>
            <person name="Lapidus A."/>
            <person name="Cheng J.-F."/>
            <person name="Goodwin L."/>
            <person name="Pitluck S."/>
            <person name="Peters L."/>
            <person name="Zhang X."/>
            <person name="Detter J.C."/>
            <person name="Han C."/>
            <person name="Tapia R."/>
            <person name="Land M."/>
            <person name="Hauser L."/>
            <person name="Kyrpides N."/>
            <person name="Ivanova N."/>
            <person name="Pagani I."/>
            <person name="Brau L."/>
            <person name="Yates R."/>
            <person name="O'Hara G."/>
            <person name="Rui T."/>
            <person name="Howieson J."/>
            <person name="Reeve W."/>
            <person name="Woyke T."/>
        </authorList>
    </citation>
    <scope>NUCLEOTIDE SEQUENCE [LARGE SCALE GENOMIC DNA]</scope>
    <source>
        <strain evidence="1 2">WSM3557</strain>
    </source>
</reference>
<keyword evidence="2" id="KW-1185">Reference proteome</keyword>
<name>I4Z3B1_9HYPH</name>